<evidence type="ECO:0000256" key="3">
    <source>
        <dbReference type="ARBA" id="ARBA00023002"/>
    </source>
</evidence>
<dbReference type="InterPro" id="IPR016166">
    <property type="entry name" value="FAD-bd_PCMH"/>
</dbReference>
<keyword evidence="3" id="KW-0560">Oxidoreductase</keyword>
<evidence type="ECO:0000259" key="4">
    <source>
        <dbReference type="PROSITE" id="PS51387"/>
    </source>
</evidence>
<evidence type="ECO:0000313" key="5">
    <source>
        <dbReference type="EMBL" id="MDT8902616.1"/>
    </source>
</evidence>
<dbReference type="InterPro" id="IPR036683">
    <property type="entry name" value="CO_DH_flav_C_dom_sf"/>
</dbReference>
<evidence type="ECO:0000256" key="1">
    <source>
        <dbReference type="ARBA" id="ARBA00022630"/>
    </source>
</evidence>
<organism evidence="5 6">
    <name type="scientific">Anaeroselena agilis</name>
    <dbReference type="NCBI Taxonomy" id="3063788"/>
    <lineage>
        <taxon>Bacteria</taxon>
        <taxon>Bacillati</taxon>
        <taxon>Bacillota</taxon>
        <taxon>Negativicutes</taxon>
        <taxon>Acetonemataceae</taxon>
        <taxon>Anaeroselena</taxon>
    </lineage>
</organism>
<keyword evidence="2" id="KW-0274">FAD</keyword>
<dbReference type="PROSITE" id="PS51387">
    <property type="entry name" value="FAD_PCMH"/>
    <property type="match status" value="1"/>
</dbReference>
<dbReference type="Proteomes" id="UP001254848">
    <property type="component" value="Unassembled WGS sequence"/>
</dbReference>
<dbReference type="InterPro" id="IPR036318">
    <property type="entry name" value="FAD-bd_PCMH-like_sf"/>
</dbReference>
<dbReference type="SUPFAM" id="SSF55447">
    <property type="entry name" value="CO dehydrogenase flavoprotein C-terminal domain-like"/>
    <property type="match status" value="1"/>
</dbReference>
<evidence type="ECO:0000313" key="6">
    <source>
        <dbReference type="Proteomes" id="UP001254848"/>
    </source>
</evidence>
<dbReference type="InterPro" id="IPR002346">
    <property type="entry name" value="Mopterin_DH_FAD-bd"/>
</dbReference>
<dbReference type="InterPro" id="IPR005107">
    <property type="entry name" value="CO_DH_flav_C"/>
</dbReference>
<feature type="domain" description="FAD-binding PCMH-type" evidence="4">
    <location>
        <begin position="1"/>
        <end position="176"/>
    </location>
</feature>
<dbReference type="Pfam" id="PF00941">
    <property type="entry name" value="FAD_binding_5"/>
    <property type="match status" value="1"/>
</dbReference>
<comment type="caution">
    <text evidence="5">The sequence shown here is derived from an EMBL/GenBank/DDBJ whole genome shotgun (WGS) entry which is preliminary data.</text>
</comment>
<dbReference type="InterPro" id="IPR016167">
    <property type="entry name" value="FAD-bd_PCMH_sub1"/>
</dbReference>
<dbReference type="InterPro" id="IPR016169">
    <property type="entry name" value="FAD-bd_PCMH_sub2"/>
</dbReference>
<dbReference type="InterPro" id="IPR051312">
    <property type="entry name" value="Diverse_Substr_Oxidored"/>
</dbReference>
<protein>
    <submittedName>
        <fullName evidence="5">Xanthine dehydrogenase family protein subunit M</fullName>
    </submittedName>
</protein>
<dbReference type="PANTHER" id="PTHR42659">
    <property type="entry name" value="XANTHINE DEHYDROGENASE SUBUNIT C-RELATED"/>
    <property type="match status" value="1"/>
</dbReference>
<dbReference type="Pfam" id="PF03450">
    <property type="entry name" value="CO_deh_flav_C"/>
    <property type="match status" value="1"/>
</dbReference>
<proteinExistence type="predicted"/>
<name>A0ABU3P3B9_9FIRM</name>
<dbReference type="RefSeq" id="WP_413781094.1">
    <property type="nucleotide sequence ID" value="NZ_JAUOZS010000001.1"/>
</dbReference>
<dbReference type="Gene3D" id="3.30.43.10">
    <property type="entry name" value="Uridine Diphospho-n-acetylenolpyruvylglucosamine Reductase, domain 2"/>
    <property type="match status" value="1"/>
</dbReference>
<accession>A0ABU3P3B9</accession>
<dbReference type="SMART" id="SM01092">
    <property type="entry name" value="CO_deh_flav_C"/>
    <property type="match status" value="1"/>
</dbReference>
<reference evidence="5 6" key="1">
    <citation type="submission" date="2023-07" db="EMBL/GenBank/DDBJ databases">
        <title>The novel representative of Negativicutes class, Anaeroselena agilis gen. nov. sp. nov.</title>
        <authorList>
            <person name="Prokofeva M.I."/>
            <person name="Elcheninov A.G."/>
            <person name="Klyukina A."/>
            <person name="Kublanov I.V."/>
            <person name="Frolov E.N."/>
            <person name="Podosokorskaya O.A."/>
        </authorList>
    </citation>
    <scope>NUCLEOTIDE SEQUENCE [LARGE SCALE GENOMIC DNA]</scope>
    <source>
        <strain evidence="5 6">4137-cl</strain>
    </source>
</reference>
<dbReference type="Gene3D" id="3.30.465.10">
    <property type="match status" value="1"/>
</dbReference>
<keyword evidence="1" id="KW-0285">Flavoprotein</keyword>
<keyword evidence="6" id="KW-1185">Reference proteome</keyword>
<dbReference type="EMBL" id="JAUOZS010000001">
    <property type="protein sequence ID" value="MDT8902616.1"/>
    <property type="molecule type" value="Genomic_DNA"/>
</dbReference>
<dbReference type="PANTHER" id="PTHR42659:SF2">
    <property type="entry name" value="XANTHINE DEHYDROGENASE SUBUNIT C-RELATED"/>
    <property type="match status" value="1"/>
</dbReference>
<dbReference type="Gene3D" id="3.30.390.50">
    <property type="entry name" value="CO dehydrogenase flavoprotein, C-terminal domain"/>
    <property type="match status" value="1"/>
</dbReference>
<evidence type="ECO:0000256" key="2">
    <source>
        <dbReference type="ARBA" id="ARBA00022827"/>
    </source>
</evidence>
<sequence>MTKYRYVAPATVDEGLEILRQGGGKVRIAAGCTNLLPDMRAKELADCVLMDISGLGELRGVDADGGSIRIGALTTIDEMLHSPLLEQEAVALWRACRQFADPLVRNRATVGGNLANGSPAADSAVPLLALDASATVASRAAGKREVPLCELWRGPYQTAIAADELITAITFPRDAARRSWFIKNGLRRAMAISLITVATAVKQDGCVVTGARVALGAVGPTPLRARRTEEYLQGRAIDAATLAEAAEIVRGEISPISDLRASKEYRTHLAGVLLRRALEAVRA</sequence>
<gene>
    <name evidence="5" type="ORF">Q4T40_15310</name>
</gene>
<dbReference type="SUPFAM" id="SSF56176">
    <property type="entry name" value="FAD-binding/transporter-associated domain-like"/>
    <property type="match status" value="1"/>
</dbReference>